<name>A0AAW2IH16_9NEOP</name>
<keyword evidence="9" id="KW-1015">Disulfide bond</keyword>
<evidence type="ECO:0000256" key="1">
    <source>
        <dbReference type="ARBA" id="ARBA00004236"/>
    </source>
</evidence>
<reference evidence="14" key="1">
    <citation type="journal article" date="2024" name="Gigascience">
        <title>Chromosome-level genome of the poultry shaft louse Menopon gallinae provides insight into the host-switching and adaptive evolution of parasitic lice.</title>
        <authorList>
            <person name="Xu Y."/>
            <person name="Ma L."/>
            <person name="Liu S."/>
            <person name="Liang Y."/>
            <person name="Liu Q."/>
            <person name="He Z."/>
            <person name="Tian L."/>
            <person name="Duan Y."/>
            <person name="Cai W."/>
            <person name="Li H."/>
            <person name="Song F."/>
        </authorList>
    </citation>
    <scope>NUCLEOTIDE SEQUENCE</scope>
    <source>
        <strain evidence="14">Cailab_2023a</strain>
    </source>
</reference>
<dbReference type="InterPro" id="IPR002159">
    <property type="entry name" value="CD36_fam"/>
</dbReference>
<keyword evidence="8 13" id="KW-0472">Membrane</keyword>
<feature type="transmembrane region" description="Helical" evidence="13">
    <location>
        <begin position="484"/>
        <end position="506"/>
    </location>
</feature>
<evidence type="ECO:0000256" key="5">
    <source>
        <dbReference type="ARBA" id="ARBA00022692"/>
    </source>
</evidence>
<keyword evidence="10" id="KW-0675">Receptor</keyword>
<dbReference type="AlphaFoldDB" id="A0AAW2IH16"/>
<evidence type="ECO:0000256" key="2">
    <source>
        <dbReference type="ARBA" id="ARBA00010532"/>
    </source>
</evidence>
<sequence length="512" mass="57715">MNRKTLYIIGAVGAALLLLGVVTKWVLLPLIVKSKIADTVAIKNGTEAFERWEKLPVTMLFRVYLFEVLNPEEITQNGAVPQVKERGPFVYREKRWKEKIKLKEDEDTAEYFQMTSFEFDEALSKESEEVEMTVVNVPALGFAYIAEALPGFQWALKVYNMFISKMWPGNHPIFIKTKVKDYLFGSVKMFCNPETTTENLDPVMKALWKALCLAFAYIRPERTVIIDDGERGINTFSFFKYKKAPDGPYKVRLGVKDLEKIGQIMSWQEKSDLGTMWGGKTCNKVYGTDSTVFRPYLEDADVLTVFNGDICRTVNLTYKGPEEYKGVPARRYVAGSNVFASVQENPENYCYCPRSVKGLTSFGGCMKSGLLDLSSCQGAPVVLSFPHFLMADPSYQEMVSGLEPDPAKHGIFVDLEPNTGYPLRGAIRVQMNILLKNMPDVDCMKNFPGKIIPMLWLDEGVELTDELVDEVKSRLLNLLLAADILTWLMIVSGTVVSIGSITVLIYKKRKGV</sequence>
<dbReference type="GO" id="GO:0005044">
    <property type="term" value="F:scavenger receptor activity"/>
    <property type="evidence" value="ECO:0007669"/>
    <property type="project" value="TreeGrafter"/>
</dbReference>
<organism evidence="14">
    <name type="scientific">Menopon gallinae</name>
    <name type="common">poultry shaft louse</name>
    <dbReference type="NCBI Taxonomy" id="328185"/>
    <lineage>
        <taxon>Eukaryota</taxon>
        <taxon>Metazoa</taxon>
        <taxon>Ecdysozoa</taxon>
        <taxon>Arthropoda</taxon>
        <taxon>Hexapoda</taxon>
        <taxon>Insecta</taxon>
        <taxon>Pterygota</taxon>
        <taxon>Neoptera</taxon>
        <taxon>Paraneoptera</taxon>
        <taxon>Psocodea</taxon>
        <taxon>Troctomorpha</taxon>
        <taxon>Phthiraptera</taxon>
        <taxon>Amblycera</taxon>
        <taxon>Menoponidae</taxon>
        <taxon>Menopon</taxon>
    </lineage>
</organism>
<protein>
    <recommendedName>
        <fullName evidence="12">Sensory neuron membrane protein 2</fullName>
    </recommendedName>
</protein>
<accession>A0AAW2IH16</accession>
<comment type="caution">
    <text evidence="14">The sequence shown here is derived from an EMBL/GenBank/DDBJ whole genome shotgun (WGS) entry which is preliminary data.</text>
</comment>
<dbReference type="Pfam" id="PF01130">
    <property type="entry name" value="CD36"/>
    <property type="match status" value="1"/>
</dbReference>
<proteinExistence type="inferred from homology"/>
<evidence type="ECO:0000256" key="11">
    <source>
        <dbReference type="ARBA" id="ARBA00023180"/>
    </source>
</evidence>
<keyword evidence="7 13" id="KW-1133">Transmembrane helix</keyword>
<evidence type="ECO:0000256" key="9">
    <source>
        <dbReference type="ARBA" id="ARBA00023157"/>
    </source>
</evidence>
<keyword evidence="4" id="KW-0716">Sensory transduction</keyword>
<keyword evidence="5 13" id="KW-0812">Transmembrane</keyword>
<evidence type="ECO:0000256" key="4">
    <source>
        <dbReference type="ARBA" id="ARBA00022606"/>
    </source>
</evidence>
<keyword evidence="3" id="KW-1003">Cell membrane</keyword>
<evidence type="ECO:0000256" key="7">
    <source>
        <dbReference type="ARBA" id="ARBA00022989"/>
    </source>
</evidence>
<evidence type="ECO:0000256" key="10">
    <source>
        <dbReference type="ARBA" id="ARBA00023170"/>
    </source>
</evidence>
<evidence type="ECO:0000313" key="14">
    <source>
        <dbReference type="EMBL" id="KAL0280750.1"/>
    </source>
</evidence>
<evidence type="ECO:0000256" key="13">
    <source>
        <dbReference type="SAM" id="Phobius"/>
    </source>
</evidence>
<dbReference type="PRINTS" id="PR01609">
    <property type="entry name" value="CD36FAMILY"/>
</dbReference>
<dbReference type="PANTHER" id="PTHR11923:SF109">
    <property type="entry name" value="SENSORY NEURON MEMBRANE PROTEIN 2"/>
    <property type="match status" value="1"/>
</dbReference>
<evidence type="ECO:0000256" key="3">
    <source>
        <dbReference type="ARBA" id="ARBA00022475"/>
    </source>
</evidence>
<dbReference type="GO" id="GO:0007608">
    <property type="term" value="P:sensory perception of smell"/>
    <property type="evidence" value="ECO:0007669"/>
    <property type="project" value="UniProtKB-KW"/>
</dbReference>
<comment type="subcellular location">
    <subcellularLocation>
        <location evidence="1">Cell membrane</location>
    </subcellularLocation>
</comment>
<evidence type="ECO:0000256" key="6">
    <source>
        <dbReference type="ARBA" id="ARBA00022725"/>
    </source>
</evidence>
<dbReference type="GO" id="GO:0005886">
    <property type="term" value="C:plasma membrane"/>
    <property type="evidence" value="ECO:0007669"/>
    <property type="project" value="UniProtKB-SubCell"/>
</dbReference>
<comment type="similarity">
    <text evidence="2">Belongs to the CD36 family.</text>
</comment>
<keyword evidence="6" id="KW-0552">Olfaction</keyword>
<evidence type="ECO:0000256" key="12">
    <source>
        <dbReference type="ARBA" id="ARBA00040645"/>
    </source>
</evidence>
<dbReference type="PANTHER" id="PTHR11923">
    <property type="entry name" value="SCAVENGER RECEPTOR CLASS B TYPE-1 SR-B1"/>
    <property type="match status" value="1"/>
</dbReference>
<dbReference type="EMBL" id="JARGDH010000001">
    <property type="protein sequence ID" value="KAL0280750.1"/>
    <property type="molecule type" value="Genomic_DNA"/>
</dbReference>
<dbReference type="GO" id="GO:0005737">
    <property type="term" value="C:cytoplasm"/>
    <property type="evidence" value="ECO:0007669"/>
    <property type="project" value="TreeGrafter"/>
</dbReference>
<gene>
    <name evidence="14" type="ORF">PYX00_001958</name>
</gene>
<keyword evidence="11" id="KW-0325">Glycoprotein</keyword>
<evidence type="ECO:0000256" key="8">
    <source>
        <dbReference type="ARBA" id="ARBA00023136"/>
    </source>
</evidence>